<reference evidence="2 3" key="1">
    <citation type="submission" date="2020-08" db="EMBL/GenBank/DDBJ databases">
        <title>A Genomic Blueprint of the Chicken Gut Microbiome.</title>
        <authorList>
            <person name="Gilroy R."/>
            <person name="Ravi A."/>
            <person name="Getino M."/>
            <person name="Pursley I."/>
            <person name="Horton D.L."/>
            <person name="Alikhan N.-F."/>
            <person name="Baker D."/>
            <person name="Gharbi K."/>
            <person name="Hall N."/>
            <person name="Watson M."/>
            <person name="Adriaenssens E.M."/>
            <person name="Foster-Nyarko E."/>
            <person name="Jarju S."/>
            <person name="Secka A."/>
            <person name="Antonio M."/>
            <person name="Oren A."/>
            <person name="Chaudhuri R."/>
            <person name="La Ragione R.M."/>
            <person name="Hildebrand F."/>
            <person name="Pallen M.J."/>
        </authorList>
    </citation>
    <scope>NUCLEOTIDE SEQUENCE [LARGE SCALE GENOMIC DNA]</scope>
    <source>
        <strain evidence="2 3">Sa1CUA4</strain>
    </source>
</reference>
<organism evidence="2 3">
    <name type="scientific">Microbacterium gallinarum</name>
    <dbReference type="NCBI Taxonomy" id="2762209"/>
    <lineage>
        <taxon>Bacteria</taxon>
        <taxon>Bacillati</taxon>
        <taxon>Actinomycetota</taxon>
        <taxon>Actinomycetes</taxon>
        <taxon>Micrococcales</taxon>
        <taxon>Microbacteriaceae</taxon>
        <taxon>Microbacterium</taxon>
    </lineage>
</organism>
<sequence length="58" mass="6393">MTAKPSFFTRIRHALLGKPLTHEQAQAQRAAQAGTARGSASFENGARARSVQSQTYWF</sequence>
<proteinExistence type="predicted"/>
<dbReference type="EMBL" id="JACSPM010000001">
    <property type="protein sequence ID" value="MBD8022457.1"/>
    <property type="molecule type" value="Genomic_DNA"/>
</dbReference>
<accession>A0ABR8WZE2</accession>
<dbReference type="RefSeq" id="WP_191763911.1">
    <property type="nucleotide sequence ID" value="NZ_JACSPM010000001.1"/>
</dbReference>
<comment type="caution">
    <text evidence="2">The sequence shown here is derived from an EMBL/GenBank/DDBJ whole genome shotgun (WGS) entry which is preliminary data.</text>
</comment>
<evidence type="ECO:0000256" key="1">
    <source>
        <dbReference type="SAM" id="MobiDB-lite"/>
    </source>
</evidence>
<protein>
    <submittedName>
        <fullName evidence="2">Uncharacterized protein</fullName>
    </submittedName>
</protein>
<evidence type="ECO:0000313" key="2">
    <source>
        <dbReference type="EMBL" id="MBD8022457.1"/>
    </source>
</evidence>
<dbReference type="Proteomes" id="UP000602532">
    <property type="component" value="Unassembled WGS sequence"/>
</dbReference>
<evidence type="ECO:0000313" key="3">
    <source>
        <dbReference type="Proteomes" id="UP000602532"/>
    </source>
</evidence>
<feature type="region of interest" description="Disordered" evidence="1">
    <location>
        <begin position="19"/>
        <end position="58"/>
    </location>
</feature>
<gene>
    <name evidence="2" type="ORF">H9622_02495</name>
</gene>
<name>A0ABR8WZE2_9MICO</name>
<keyword evidence="3" id="KW-1185">Reference proteome</keyword>
<feature type="compositionally biased region" description="Low complexity" evidence="1">
    <location>
        <begin position="24"/>
        <end position="41"/>
    </location>
</feature>